<name>A0A4Q9M6H8_9APHY</name>
<feature type="non-terminal residue" evidence="1">
    <location>
        <position position="1"/>
    </location>
</feature>
<dbReference type="OrthoDB" id="2799361at2759"/>
<accession>A0A4Q9M6H8</accession>
<dbReference type="Proteomes" id="UP000292957">
    <property type="component" value="Unassembled WGS sequence"/>
</dbReference>
<evidence type="ECO:0000313" key="1">
    <source>
        <dbReference type="EMBL" id="TBU21206.1"/>
    </source>
</evidence>
<reference evidence="1" key="1">
    <citation type="submission" date="2019-01" db="EMBL/GenBank/DDBJ databases">
        <title>Draft genome sequences of three monokaryotic isolates of the white-rot basidiomycete fungus Dichomitus squalens.</title>
        <authorList>
            <consortium name="DOE Joint Genome Institute"/>
            <person name="Lopez S.C."/>
            <person name="Andreopoulos B."/>
            <person name="Pangilinan J."/>
            <person name="Lipzen A."/>
            <person name="Riley R."/>
            <person name="Ahrendt S."/>
            <person name="Ng V."/>
            <person name="Barry K."/>
            <person name="Daum C."/>
            <person name="Grigoriev I.V."/>
            <person name="Hilden K.S."/>
            <person name="Makela M.R."/>
            <person name="de Vries R.P."/>
        </authorList>
    </citation>
    <scope>NUCLEOTIDE SEQUENCE [LARGE SCALE GENOMIC DNA]</scope>
    <source>
        <strain evidence="1">OM18370.1</strain>
    </source>
</reference>
<organism evidence="1">
    <name type="scientific">Dichomitus squalens</name>
    <dbReference type="NCBI Taxonomy" id="114155"/>
    <lineage>
        <taxon>Eukaryota</taxon>
        <taxon>Fungi</taxon>
        <taxon>Dikarya</taxon>
        <taxon>Basidiomycota</taxon>
        <taxon>Agaricomycotina</taxon>
        <taxon>Agaricomycetes</taxon>
        <taxon>Polyporales</taxon>
        <taxon>Polyporaceae</taxon>
        <taxon>Dichomitus</taxon>
    </lineage>
</organism>
<protein>
    <submittedName>
        <fullName evidence="1">Uncharacterized protein</fullName>
    </submittedName>
</protein>
<proteinExistence type="predicted"/>
<sequence>NLRIGVHYHAYAMFYAPSEIAGPGGMYREVIRCNPSWHGRYARYDTVLINLDPDGSFLDGSLIVARVLLFFSFMFDNTKYECAFVEWFLLQDDEPDPLTGM</sequence>
<gene>
    <name evidence="1" type="ORF">BD311DRAFT_679062</name>
</gene>
<dbReference type="EMBL" id="ML143667">
    <property type="protein sequence ID" value="TBU21206.1"/>
    <property type="molecule type" value="Genomic_DNA"/>
</dbReference>
<dbReference type="AlphaFoldDB" id="A0A4Q9M6H8"/>